<dbReference type="Pfam" id="PF19692">
    <property type="entry name" value="DUF6193"/>
    <property type="match status" value="1"/>
</dbReference>
<dbReference type="AlphaFoldDB" id="A0A2I0SH60"/>
<name>A0A2I0SH60_9ACTN</name>
<dbReference type="Proteomes" id="UP000236178">
    <property type="component" value="Unassembled WGS sequence"/>
</dbReference>
<protein>
    <submittedName>
        <fullName evidence="1">Uncharacterized protein</fullName>
    </submittedName>
</protein>
<gene>
    <name evidence="1" type="ORF">CW362_30580</name>
</gene>
<reference evidence="1 2" key="1">
    <citation type="submission" date="2017-12" db="EMBL/GenBank/DDBJ databases">
        <title>Streptomyces populusis sp. nov., a novel endophytic actinobacterium isolated from stems of Populus adenopoda Maxim.</title>
        <authorList>
            <person name="Wang Z."/>
        </authorList>
    </citation>
    <scope>NUCLEOTIDE SEQUENCE [LARGE SCALE GENOMIC DNA]</scope>
    <source>
        <strain evidence="1 2">A249</strain>
    </source>
</reference>
<organism evidence="1 2">
    <name type="scientific">Streptomyces populi</name>
    <dbReference type="NCBI Taxonomy" id="2058924"/>
    <lineage>
        <taxon>Bacteria</taxon>
        <taxon>Bacillati</taxon>
        <taxon>Actinomycetota</taxon>
        <taxon>Actinomycetes</taxon>
        <taxon>Kitasatosporales</taxon>
        <taxon>Streptomycetaceae</taxon>
        <taxon>Streptomyces</taxon>
    </lineage>
</organism>
<proteinExistence type="predicted"/>
<evidence type="ECO:0000313" key="1">
    <source>
        <dbReference type="EMBL" id="PKT69268.1"/>
    </source>
</evidence>
<dbReference type="RefSeq" id="WP_103552853.1">
    <property type="nucleotide sequence ID" value="NZ_JBHJSK010000023.1"/>
</dbReference>
<keyword evidence="2" id="KW-1185">Reference proteome</keyword>
<accession>A0A2I0SH60</accession>
<dbReference type="EMBL" id="PJOS01000080">
    <property type="protein sequence ID" value="PKT69268.1"/>
    <property type="molecule type" value="Genomic_DNA"/>
</dbReference>
<dbReference type="InterPro" id="IPR045682">
    <property type="entry name" value="DUF6193"/>
</dbReference>
<sequence length="104" mass="11374">MAVRWRQLREAAARMPDTALHDLVEAAFQQERLRALSPGRSTYWLTFSRRAAPPVCNDLPGAMPIGNGRCRVRFADGRQQESDSAAEAVAAVLAGLPDDAVPRT</sequence>
<dbReference type="OrthoDB" id="3378006at2"/>
<evidence type="ECO:0000313" key="2">
    <source>
        <dbReference type="Proteomes" id="UP000236178"/>
    </source>
</evidence>
<comment type="caution">
    <text evidence="1">The sequence shown here is derived from an EMBL/GenBank/DDBJ whole genome shotgun (WGS) entry which is preliminary data.</text>
</comment>